<keyword evidence="1" id="KW-0862">Zinc</keyword>
<feature type="compositionally biased region" description="Basic and acidic residues" evidence="2">
    <location>
        <begin position="92"/>
        <end position="103"/>
    </location>
</feature>
<dbReference type="AlphaFoldDB" id="A0A8E0S780"/>
<gene>
    <name evidence="5" type="ORF">FBUS_06171</name>
</gene>
<feature type="region of interest" description="Disordered" evidence="2">
    <location>
        <begin position="54"/>
        <end position="181"/>
    </location>
</feature>
<organism evidence="5 6">
    <name type="scientific">Fasciolopsis buskii</name>
    <dbReference type="NCBI Taxonomy" id="27845"/>
    <lineage>
        <taxon>Eukaryota</taxon>
        <taxon>Metazoa</taxon>
        <taxon>Spiralia</taxon>
        <taxon>Lophotrochozoa</taxon>
        <taxon>Platyhelminthes</taxon>
        <taxon>Trematoda</taxon>
        <taxon>Digenea</taxon>
        <taxon>Plagiorchiida</taxon>
        <taxon>Echinostomata</taxon>
        <taxon>Echinostomatoidea</taxon>
        <taxon>Fasciolidae</taxon>
        <taxon>Fasciolopsis</taxon>
    </lineage>
</organism>
<dbReference type="GO" id="GO:0008270">
    <property type="term" value="F:zinc ion binding"/>
    <property type="evidence" value="ECO:0007669"/>
    <property type="project" value="UniProtKB-KW"/>
</dbReference>
<reference evidence="5" key="1">
    <citation type="submission" date="2019-05" db="EMBL/GenBank/DDBJ databases">
        <title>Annotation for the trematode Fasciolopsis buski.</title>
        <authorList>
            <person name="Choi Y.-J."/>
        </authorList>
    </citation>
    <scope>NUCLEOTIDE SEQUENCE</scope>
    <source>
        <strain evidence="5">HT</strain>
        <tissue evidence="5">Whole worm</tissue>
    </source>
</reference>
<feature type="domain" description="C3H1-type" evidence="4">
    <location>
        <begin position="204"/>
        <end position="233"/>
    </location>
</feature>
<evidence type="ECO:0000313" key="5">
    <source>
        <dbReference type="EMBL" id="KAA0198459.1"/>
    </source>
</evidence>
<evidence type="ECO:0000259" key="4">
    <source>
        <dbReference type="PROSITE" id="PS50103"/>
    </source>
</evidence>
<keyword evidence="1" id="KW-0479">Metal-binding</keyword>
<comment type="caution">
    <text evidence="5">The sequence shown here is derived from an EMBL/GenBank/DDBJ whole genome shotgun (WGS) entry which is preliminary data.</text>
</comment>
<accession>A0A8E0S780</accession>
<sequence>MLLTAFTAILNCLRLSTLENLFTQVMCSVQAMMPPALAQVLVSIAERLLSSFPEDSGTRVDADPETKLPKMTQDIAGATSSRASEPGTLATRGEEDAIKEKGKSPGSTSTTDCPSSPPESQFKSAPKLVLSPHESCGMKETTDLTSTRKTSGDAAKSEHAQNSPYQSKDFMTSVATSPTQPKEIDPTFANIHTLLSDRPANLDWCQWPVCMAYYMYGNCPFGEASCPDAHASADYNHVINDKGLVRVCFDALGVGGRMCLRRPGCCRFFHAPAHIRYQMLEIRHRNRQRNYRSSSHQARPNQFYLDSMLSPTTEWAVHGEGQPSSMNTNISGSTSTEATISMAAVVAALIARLVMESSHAQDTTKLLDRLVHTLSQPARLISSPLHCPDQQYLISPYNTGYPTGIYASQHPGQHYNAF</sequence>
<keyword evidence="6" id="KW-1185">Reference proteome</keyword>
<evidence type="ECO:0000313" key="6">
    <source>
        <dbReference type="Proteomes" id="UP000728185"/>
    </source>
</evidence>
<feature type="compositionally biased region" description="Basic and acidic residues" evidence="2">
    <location>
        <begin position="56"/>
        <end position="68"/>
    </location>
</feature>
<feature type="zinc finger region" description="C3H1-type" evidence="1">
    <location>
        <begin position="204"/>
        <end position="233"/>
    </location>
</feature>
<dbReference type="EMBL" id="LUCM01001730">
    <property type="protein sequence ID" value="KAA0198459.1"/>
    <property type="molecule type" value="Genomic_DNA"/>
</dbReference>
<name>A0A8E0S780_9TREM</name>
<evidence type="ECO:0000256" key="1">
    <source>
        <dbReference type="PROSITE-ProRule" id="PRU00723"/>
    </source>
</evidence>
<dbReference type="Gene3D" id="3.30.1370.210">
    <property type="match status" value="1"/>
</dbReference>
<dbReference type="InterPro" id="IPR000571">
    <property type="entry name" value="Znf_CCCH"/>
</dbReference>
<keyword evidence="1" id="KW-0863">Zinc-finger</keyword>
<feature type="compositionally biased region" description="Low complexity" evidence="2">
    <location>
        <begin position="104"/>
        <end position="120"/>
    </location>
</feature>
<feature type="chain" id="PRO_5033999272" description="C3H1-type domain-containing protein" evidence="3">
    <location>
        <begin position="19"/>
        <end position="418"/>
    </location>
</feature>
<dbReference type="PROSITE" id="PS50103">
    <property type="entry name" value="ZF_C3H1"/>
    <property type="match status" value="1"/>
</dbReference>
<evidence type="ECO:0000256" key="3">
    <source>
        <dbReference type="SAM" id="SignalP"/>
    </source>
</evidence>
<evidence type="ECO:0000256" key="2">
    <source>
        <dbReference type="SAM" id="MobiDB-lite"/>
    </source>
</evidence>
<dbReference type="OrthoDB" id="6262584at2759"/>
<keyword evidence="3" id="KW-0732">Signal</keyword>
<protein>
    <recommendedName>
        <fullName evidence="4">C3H1-type domain-containing protein</fullName>
    </recommendedName>
</protein>
<feature type="signal peptide" evidence="3">
    <location>
        <begin position="1"/>
        <end position="18"/>
    </location>
</feature>
<dbReference type="Proteomes" id="UP000728185">
    <property type="component" value="Unassembled WGS sequence"/>
</dbReference>
<proteinExistence type="predicted"/>
<feature type="compositionally biased region" description="Polar residues" evidence="2">
    <location>
        <begin position="160"/>
        <end position="180"/>
    </location>
</feature>